<comment type="caution">
    <text evidence="2">The sequence shown here is derived from an EMBL/GenBank/DDBJ whole genome shotgun (WGS) entry which is preliminary data.</text>
</comment>
<evidence type="ECO:0000256" key="1">
    <source>
        <dbReference type="SAM" id="MobiDB-lite"/>
    </source>
</evidence>
<evidence type="ECO:0000313" key="2">
    <source>
        <dbReference type="EMBL" id="PSL05487.1"/>
    </source>
</evidence>
<accession>A0A2P8E7T2</accession>
<sequence length="166" mass="18488">MALPGRDIPVVSSLDALDELVRWRPGMYLRQGVAPGSSADPRIDDVTGIRLPGVPVARIDPEPWWPGPAIDWIARRVIMNATSSDQPDRRPWLLYGHFVGYGPHHEPLVTDIEPVAWIDHDVVDQARQHFTARYPSAGREHGHGDDLGRPSAEARVYPPSRRVTAT</sequence>
<gene>
    <name evidence="2" type="ORF">CLV30_104359</name>
</gene>
<feature type="compositionally biased region" description="Basic and acidic residues" evidence="1">
    <location>
        <begin position="138"/>
        <end position="148"/>
    </location>
</feature>
<feature type="region of interest" description="Disordered" evidence="1">
    <location>
        <begin position="133"/>
        <end position="166"/>
    </location>
</feature>
<dbReference type="EMBL" id="PYGE01000004">
    <property type="protein sequence ID" value="PSL05487.1"/>
    <property type="molecule type" value="Genomic_DNA"/>
</dbReference>
<proteinExistence type="predicted"/>
<dbReference type="RefSeq" id="WP_106536710.1">
    <property type="nucleotide sequence ID" value="NZ_ML142899.1"/>
</dbReference>
<keyword evidence="3" id="KW-1185">Reference proteome</keyword>
<dbReference type="InterPro" id="IPR046080">
    <property type="entry name" value="DUF6098"/>
</dbReference>
<dbReference type="OrthoDB" id="3531920at2"/>
<evidence type="ECO:0000313" key="3">
    <source>
        <dbReference type="Proteomes" id="UP000243528"/>
    </source>
</evidence>
<protein>
    <submittedName>
        <fullName evidence="2">Uncharacterized protein</fullName>
    </submittedName>
</protein>
<dbReference type="Pfam" id="PF19593">
    <property type="entry name" value="DUF6098"/>
    <property type="match status" value="1"/>
</dbReference>
<dbReference type="Proteomes" id="UP000243528">
    <property type="component" value="Unassembled WGS sequence"/>
</dbReference>
<dbReference type="AlphaFoldDB" id="A0A2P8E7T2"/>
<organism evidence="2 3">
    <name type="scientific">Haloactinopolyspora alba</name>
    <dbReference type="NCBI Taxonomy" id="648780"/>
    <lineage>
        <taxon>Bacteria</taxon>
        <taxon>Bacillati</taxon>
        <taxon>Actinomycetota</taxon>
        <taxon>Actinomycetes</taxon>
        <taxon>Jiangellales</taxon>
        <taxon>Jiangellaceae</taxon>
        <taxon>Haloactinopolyspora</taxon>
    </lineage>
</organism>
<name>A0A2P8E7T2_9ACTN</name>
<reference evidence="2 3" key="1">
    <citation type="submission" date="2018-03" db="EMBL/GenBank/DDBJ databases">
        <title>Genomic Encyclopedia of Archaeal and Bacterial Type Strains, Phase II (KMG-II): from individual species to whole genera.</title>
        <authorList>
            <person name="Goeker M."/>
        </authorList>
    </citation>
    <scope>NUCLEOTIDE SEQUENCE [LARGE SCALE GENOMIC DNA]</scope>
    <source>
        <strain evidence="2 3">DSM 45211</strain>
    </source>
</reference>